<evidence type="ECO:0000313" key="6">
    <source>
        <dbReference type="EMBL" id="KKA31200.1"/>
    </source>
</evidence>
<protein>
    <recommendedName>
        <fullName evidence="5">G-patch domain-containing protein</fullName>
    </recommendedName>
</protein>
<feature type="region of interest" description="Disordered" evidence="4">
    <location>
        <begin position="318"/>
        <end position="342"/>
    </location>
</feature>
<reference evidence="6 7" key="1">
    <citation type="submission" date="2015-03" db="EMBL/GenBank/DDBJ databases">
        <authorList>
            <person name="Radwan O."/>
            <person name="Al-Naeli F.A."/>
            <person name="Rendon G.A."/>
            <person name="Fields C."/>
        </authorList>
    </citation>
    <scope>NUCLEOTIDE SEQUENCE [LARGE SCALE GENOMIC DNA]</scope>
    <source>
        <strain evidence="6">CR-DP1</strain>
    </source>
</reference>
<dbReference type="InterPro" id="IPR012677">
    <property type="entry name" value="Nucleotide-bd_a/b_plait_sf"/>
</dbReference>
<dbReference type="InterPro" id="IPR035979">
    <property type="entry name" value="RBD_domain_sf"/>
</dbReference>
<gene>
    <name evidence="6" type="ORF">TD95_000805</name>
</gene>
<accession>A0A0F4ZLW3</accession>
<evidence type="ECO:0000256" key="1">
    <source>
        <dbReference type="ARBA" id="ARBA00004123"/>
    </source>
</evidence>
<comment type="caution">
    <text evidence="6">The sequence shown here is derived from an EMBL/GenBank/DDBJ whole genome shotgun (WGS) entry which is preliminary data.</text>
</comment>
<dbReference type="InterPro" id="IPR000467">
    <property type="entry name" value="G_patch_dom"/>
</dbReference>
<dbReference type="GO" id="GO:0005634">
    <property type="term" value="C:nucleus"/>
    <property type="evidence" value="ECO:0007669"/>
    <property type="project" value="UniProtKB-SubCell"/>
</dbReference>
<keyword evidence="7" id="KW-1185">Reference proteome</keyword>
<dbReference type="OrthoDB" id="29221at2759"/>
<feature type="compositionally biased region" description="Basic and acidic residues" evidence="4">
    <location>
        <begin position="118"/>
        <end position="143"/>
    </location>
</feature>
<dbReference type="PANTHER" id="PTHR13948">
    <property type="entry name" value="RNA-BINDING PROTEIN"/>
    <property type="match status" value="1"/>
</dbReference>
<feature type="region of interest" description="Disordered" evidence="4">
    <location>
        <begin position="453"/>
        <end position="488"/>
    </location>
</feature>
<dbReference type="Gene3D" id="3.30.70.330">
    <property type="match status" value="1"/>
</dbReference>
<feature type="domain" description="G-patch" evidence="5">
    <location>
        <begin position="658"/>
        <end position="704"/>
    </location>
</feature>
<keyword evidence="3" id="KW-0539">Nucleus</keyword>
<feature type="region of interest" description="Disordered" evidence="4">
    <location>
        <begin position="73"/>
        <end position="176"/>
    </location>
</feature>
<evidence type="ECO:0000256" key="3">
    <source>
        <dbReference type="ARBA" id="ARBA00023242"/>
    </source>
</evidence>
<evidence type="ECO:0000313" key="7">
    <source>
        <dbReference type="Proteomes" id="UP000033483"/>
    </source>
</evidence>
<name>A0A0F4ZLW3_9PEZI</name>
<dbReference type="SUPFAM" id="SSF54928">
    <property type="entry name" value="RNA-binding domain, RBD"/>
    <property type="match status" value="1"/>
</dbReference>
<dbReference type="GO" id="GO:0003723">
    <property type="term" value="F:RNA binding"/>
    <property type="evidence" value="ECO:0007669"/>
    <property type="project" value="UniProtKB-KW"/>
</dbReference>
<dbReference type="PANTHER" id="PTHR13948:SF3">
    <property type="entry name" value="FI21118P1"/>
    <property type="match status" value="1"/>
</dbReference>
<feature type="compositionally biased region" description="Basic residues" evidence="4">
    <location>
        <begin position="147"/>
        <end position="165"/>
    </location>
</feature>
<feature type="compositionally biased region" description="Basic and acidic residues" evidence="4">
    <location>
        <begin position="89"/>
        <end position="106"/>
    </location>
</feature>
<dbReference type="Proteomes" id="UP000033483">
    <property type="component" value="Unassembled WGS sequence"/>
</dbReference>
<feature type="compositionally biased region" description="Acidic residues" evidence="4">
    <location>
        <begin position="107"/>
        <end position="117"/>
    </location>
</feature>
<proteinExistence type="predicted"/>
<dbReference type="GO" id="GO:0000398">
    <property type="term" value="P:mRNA splicing, via spliceosome"/>
    <property type="evidence" value="ECO:0007669"/>
    <property type="project" value="TreeGrafter"/>
</dbReference>
<evidence type="ECO:0000256" key="4">
    <source>
        <dbReference type="SAM" id="MobiDB-lite"/>
    </source>
</evidence>
<feature type="region of interest" description="Disordered" evidence="4">
    <location>
        <begin position="620"/>
        <end position="648"/>
    </location>
</feature>
<evidence type="ECO:0000256" key="2">
    <source>
        <dbReference type="ARBA" id="ARBA00022884"/>
    </source>
</evidence>
<sequence length="741" mass="81286">MTGHLTTDPTAPDPDPGMVKHHADPTGRAPRTITTPPTITIKTNAPASATIDGVGSYIKNARSSRIAQTAELSYDDAPVAEDAEDGQIWEDKQSCDEDYEKDNYDYERDDYDYENNDGYERPRGRRYDGRRDGRYRDLDRDGGAGRYTRRRRDYSKSPRRRHSRSRSPPGRGKPTDTIIVEGILETLTLNELRTSFYASTDLVDFPTAQVRAPGALSDSIKWMEQNYPSITLEFPGRTDISNEKLTCMIHYARSRVHEPSSTYEDKRATLYEEPQRPQLTGDTDASPTPSQILVIYPLLPSVNEEALAAGALQLEKDEKSTVPRADGAPKLKSTAPVGDTTGLGAPKGSLHRVFLIRDTATNASLNYGFVEFWTLDAAMAAMAKFQKSRTFTIAGATVVVSTIHLGVFVPDTRPLVPQIEKQSFHPLFNPAIRVRYRDLHVYPSIRIVSEEPPSGMALPKTDAVEDEAKKSKKRKGDTLQAGPAKRPVMAGQMAMWQKKHAEIAEPHADSPAKSSANCIPVSARPAPIKISIGTKAIASPSPQVPSVTAFLDRDRLQCLLCMMKYKTLDDCDVHERSRNHKGALRDADKVKAATARVLARQGKKVAESDAGYRDRARERRAAFNQPPKPGAASAKKDSASTATATAVPTMQDKTLPAVSGKGSSLLAKMGWTKGMGLGAKGEGRTDIVVTHAYQEGVGLGADGGDLGDAQLLAEKKTIGRYEDYVESAQDRARQRYKKLDS</sequence>
<feature type="compositionally biased region" description="Low complexity" evidence="4">
    <location>
        <begin position="26"/>
        <end position="40"/>
    </location>
</feature>
<organism evidence="6 7">
    <name type="scientific">Thielaviopsis punctulata</name>
    <dbReference type="NCBI Taxonomy" id="72032"/>
    <lineage>
        <taxon>Eukaryota</taxon>
        <taxon>Fungi</taxon>
        <taxon>Dikarya</taxon>
        <taxon>Ascomycota</taxon>
        <taxon>Pezizomycotina</taxon>
        <taxon>Sordariomycetes</taxon>
        <taxon>Hypocreomycetidae</taxon>
        <taxon>Microascales</taxon>
        <taxon>Ceratocystidaceae</taxon>
        <taxon>Thielaviopsis</taxon>
    </lineage>
</organism>
<dbReference type="AlphaFoldDB" id="A0A0F4ZLW3"/>
<evidence type="ECO:0000259" key="5">
    <source>
        <dbReference type="PROSITE" id="PS50174"/>
    </source>
</evidence>
<dbReference type="PROSITE" id="PS50174">
    <property type="entry name" value="G_PATCH"/>
    <property type="match status" value="1"/>
</dbReference>
<comment type="subcellular location">
    <subcellularLocation>
        <location evidence="1">Nucleus</location>
    </subcellularLocation>
</comment>
<dbReference type="SMART" id="SM00443">
    <property type="entry name" value="G_patch"/>
    <property type="match status" value="1"/>
</dbReference>
<feature type="compositionally biased region" description="Acidic residues" evidence="4">
    <location>
        <begin position="78"/>
        <end position="88"/>
    </location>
</feature>
<feature type="compositionally biased region" description="Low complexity" evidence="4">
    <location>
        <begin position="1"/>
        <end position="10"/>
    </location>
</feature>
<dbReference type="Pfam" id="PF01585">
    <property type="entry name" value="G-patch"/>
    <property type="match status" value="1"/>
</dbReference>
<keyword evidence="2" id="KW-0694">RNA-binding</keyword>
<dbReference type="EMBL" id="LAEV01000019">
    <property type="protein sequence ID" value="KKA31200.1"/>
    <property type="molecule type" value="Genomic_DNA"/>
</dbReference>
<feature type="region of interest" description="Disordered" evidence="4">
    <location>
        <begin position="1"/>
        <end position="40"/>
    </location>
</feature>